<proteinExistence type="predicted"/>
<evidence type="ECO:0000256" key="3">
    <source>
        <dbReference type="ARBA" id="ARBA00023163"/>
    </source>
</evidence>
<dbReference type="PROSITE" id="PS50110">
    <property type="entry name" value="RESPONSE_REGULATORY"/>
    <property type="match status" value="1"/>
</dbReference>
<dbReference type="InterPro" id="IPR011006">
    <property type="entry name" value="CheY-like_superfamily"/>
</dbReference>
<dbReference type="EMBL" id="KY000074">
    <property type="protein sequence ID" value="ASK49474.1"/>
    <property type="molecule type" value="Genomic_DNA"/>
</dbReference>
<evidence type="ECO:0000313" key="6">
    <source>
        <dbReference type="EMBL" id="ASK49474.1"/>
    </source>
</evidence>
<evidence type="ECO:0000256" key="1">
    <source>
        <dbReference type="ARBA" id="ARBA00022553"/>
    </source>
</evidence>
<dbReference type="InterPro" id="IPR001789">
    <property type="entry name" value="Sig_transdc_resp-reg_receiver"/>
</dbReference>
<sequence>MGFHPTAFRVATFQNGKVMLQAIVLVIENEPIISMAVTEDLLSEGASVAEASNAHEALAILESGEKITAIFSDIDMPGSIDGLQLPWIVRERWPPLHLFLTSGHKRPKVDELPEKACFIPKPNSHKAVIGALRTTLETG</sequence>
<protein>
    <recommendedName>
        <fullName evidence="5">Response regulatory domain-containing protein</fullName>
    </recommendedName>
</protein>
<dbReference type="SMART" id="SM00448">
    <property type="entry name" value="REC"/>
    <property type="match status" value="1"/>
</dbReference>
<accession>A0A2Z2Q3C3</accession>
<evidence type="ECO:0000256" key="4">
    <source>
        <dbReference type="PROSITE-ProRule" id="PRU00169"/>
    </source>
</evidence>
<name>A0A2Z2Q3C3_9HYPH</name>
<feature type="modified residue" description="4-aspartylphosphate" evidence="4">
    <location>
        <position position="73"/>
    </location>
</feature>
<organism evidence="6">
    <name type="scientific">Agrobacterium larrymoorei</name>
    <dbReference type="NCBI Taxonomy" id="160699"/>
    <lineage>
        <taxon>Bacteria</taxon>
        <taxon>Pseudomonadati</taxon>
        <taxon>Pseudomonadota</taxon>
        <taxon>Alphaproteobacteria</taxon>
        <taxon>Hyphomicrobiales</taxon>
        <taxon>Rhizobiaceae</taxon>
        <taxon>Rhizobium/Agrobacterium group</taxon>
        <taxon>Agrobacterium</taxon>
    </lineage>
</organism>
<dbReference type="Gene3D" id="3.40.50.2300">
    <property type="match status" value="1"/>
</dbReference>
<evidence type="ECO:0000256" key="2">
    <source>
        <dbReference type="ARBA" id="ARBA00023015"/>
    </source>
</evidence>
<keyword evidence="3" id="KW-0804">Transcription</keyword>
<geneLocation type="plasmid" evidence="6">
    <name>pTi_CFBP5481</name>
</geneLocation>
<reference evidence="6" key="1">
    <citation type="submission" date="2016-10" db="EMBL/GenBank/DDBJ databases">
        <title>Agrobacterium Ti plasmids: Classification based on T-DNA and Vir regions organization.</title>
        <authorList>
            <person name="Nabi N."/>
            <person name="Vial L."/>
            <person name="Ben Hafsa A."/>
            <person name="Chapulliot D."/>
            <person name="Berard A."/>
            <person name="Chauveau A."/>
            <person name="Le Paslier M.-C."/>
            <person name="Harzallah Skhiri F."/>
            <person name="Brunel D."/>
            <person name="Nesme X."/>
            <person name="Chaouachi M."/>
        </authorList>
    </citation>
    <scope>NUCLEOTIDE SEQUENCE</scope>
    <source>
        <strain evidence="6">CFBP5481</strain>
        <plasmid evidence="6">pTi_CFBP5481</plasmid>
    </source>
</reference>
<keyword evidence="2" id="KW-0805">Transcription regulation</keyword>
<dbReference type="SUPFAM" id="SSF52172">
    <property type="entry name" value="CheY-like"/>
    <property type="match status" value="1"/>
</dbReference>
<dbReference type="GO" id="GO:0000160">
    <property type="term" value="P:phosphorelay signal transduction system"/>
    <property type="evidence" value="ECO:0007669"/>
    <property type="project" value="InterPro"/>
</dbReference>
<dbReference type="PANTHER" id="PTHR44591:SF3">
    <property type="entry name" value="RESPONSE REGULATORY DOMAIN-CONTAINING PROTEIN"/>
    <property type="match status" value="1"/>
</dbReference>
<dbReference type="AlphaFoldDB" id="A0A2Z2Q3C3"/>
<dbReference type="Pfam" id="PF00072">
    <property type="entry name" value="Response_reg"/>
    <property type="match status" value="1"/>
</dbReference>
<keyword evidence="1 4" id="KW-0597">Phosphoprotein</keyword>
<dbReference type="RefSeq" id="WP_172691023.1">
    <property type="nucleotide sequence ID" value="NZ_KY000074.1"/>
</dbReference>
<dbReference type="InterPro" id="IPR050595">
    <property type="entry name" value="Bact_response_regulator"/>
</dbReference>
<keyword evidence="6" id="KW-0614">Plasmid</keyword>
<dbReference type="PANTHER" id="PTHR44591">
    <property type="entry name" value="STRESS RESPONSE REGULATOR PROTEIN 1"/>
    <property type="match status" value="1"/>
</dbReference>
<evidence type="ECO:0000259" key="5">
    <source>
        <dbReference type="PROSITE" id="PS50110"/>
    </source>
</evidence>
<feature type="domain" description="Response regulatory" evidence="5">
    <location>
        <begin position="23"/>
        <end position="136"/>
    </location>
</feature>